<reference evidence="1 2" key="1">
    <citation type="journal article" date="2021" name="Hortic Res">
        <title>High-quality reference genome and annotation aids understanding of berry development for evergreen blueberry (Vaccinium darrowii).</title>
        <authorList>
            <person name="Yu J."/>
            <person name="Hulse-Kemp A.M."/>
            <person name="Babiker E."/>
            <person name="Staton M."/>
        </authorList>
    </citation>
    <scope>NUCLEOTIDE SEQUENCE [LARGE SCALE GENOMIC DNA]</scope>
    <source>
        <strain evidence="2">cv. NJ 8807/NJ 8810</strain>
        <tissue evidence="1">Young leaf</tissue>
    </source>
</reference>
<evidence type="ECO:0000313" key="1">
    <source>
        <dbReference type="EMBL" id="KAH7842205.1"/>
    </source>
</evidence>
<accession>A0ACB7XNF6</accession>
<proteinExistence type="predicted"/>
<dbReference type="EMBL" id="CM037151">
    <property type="protein sequence ID" value="KAH7842205.1"/>
    <property type="molecule type" value="Genomic_DNA"/>
</dbReference>
<dbReference type="Proteomes" id="UP000828048">
    <property type="component" value="Chromosome 1"/>
</dbReference>
<protein>
    <submittedName>
        <fullName evidence="1">Uncharacterized protein</fullName>
    </submittedName>
</protein>
<gene>
    <name evidence="1" type="ORF">Vadar_002639</name>
</gene>
<comment type="caution">
    <text evidence="1">The sequence shown here is derived from an EMBL/GenBank/DDBJ whole genome shotgun (WGS) entry which is preliminary data.</text>
</comment>
<sequence>MNQKLILAFCNSGSLYSLDCQATDHTVAKLELPCKSLIRLLGSFHGVLLLGIADILCLWNPSIRMYQKFSPPKYRGGDIPMYGLGYDSVGDDFKMSDEELCLWNPSIRMFRKFSSPELNGIPMYGLGYDSVSDDFKVVRILWPYSDDVPCPVHVFSSKLSLWKSIGNCSYDIPDDVPGTVLNGSPHWVVGGDIDITRYSIKLIVCFDATEEKFKEVPKPCCRGWGGCDGVEFGEVSDLQPETKQIQVDWCPSGVY</sequence>
<evidence type="ECO:0000313" key="2">
    <source>
        <dbReference type="Proteomes" id="UP000828048"/>
    </source>
</evidence>
<organism evidence="1 2">
    <name type="scientific">Vaccinium darrowii</name>
    <dbReference type="NCBI Taxonomy" id="229202"/>
    <lineage>
        <taxon>Eukaryota</taxon>
        <taxon>Viridiplantae</taxon>
        <taxon>Streptophyta</taxon>
        <taxon>Embryophyta</taxon>
        <taxon>Tracheophyta</taxon>
        <taxon>Spermatophyta</taxon>
        <taxon>Magnoliopsida</taxon>
        <taxon>eudicotyledons</taxon>
        <taxon>Gunneridae</taxon>
        <taxon>Pentapetalae</taxon>
        <taxon>asterids</taxon>
        <taxon>Ericales</taxon>
        <taxon>Ericaceae</taxon>
        <taxon>Vaccinioideae</taxon>
        <taxon>Vaccinieae</taxon>
        <taxon>Vaccinium</taxon>
    </lineage>
</organism>
<keyword evidence="2" id="KW-1185">Reference proteome</keyword>
<name>A0ACB7XNF6_9ERIC</name>